<dbReference type="PROSITE" id="PS51198">
    <property type="entry name" value="UVRD_HELICASE_ATP_BIND"/>
    <property type="match status" value="1"/>
</dbReference>
<dbReference type="InterPro" id="IPR011335">
    <property type="entry name" value="Restrct_endonuc-II-like"/>
</dbReference>
<evidence type="ECO:0000259" key="14">
    <source>
        <dbReference type="PROSITE" id="PS51198"/>
    </source>
</evidence>
<evidence type="ECO:0000256" key="7">
    <source>
        <dbReference type="ARBA" id="ARBA00022840"/>
    </source>
</evidence>
<dbReference type="InterPro" id="IPR011604">
    <property type="entry name" value="PDDEXK-like_dom_sf"/>
</dbReference>
<dbReference type="PANTHER" id="PTHR11070">
    <property type="entry name" value="UVRD / RECB / PCRA DNA HELICASE FAMILY MEMBER"/>
    <property type="match status" value="1"/>
</dbReference>
<evidence type="ECO:0000256" key="4">
    <source>
        <dbReference type="ARBA" id="ARBA00022801"/>
    </source>
</evidence>
<protein>
    <recommendedName>
        <fullName evidence="12">DNA 3'-5' helicase</fullName>
        <ecNumber evidence="12">5.6.2.4</ecNumber>
    </recommendedName>
</protein>
<dbReference type="InterPro" id="IPR027417">
    <property type="entry name" value="P-loop_NTPase"/>
</dbReference>
<dbReference type="GO" id="GO:0003677">
    <property type="term" value="F:DNA binding"/>
    <property type="evidence" value="ECO:0007669"/>
    <property type="project" value="UniProtKB-KW"/>
</dbReference>
<evidence type="ECO:0000256" key="1">
    <source>
        <dbReference type="ARBA" id="ARBA00022722"/>
    </source>
</evidence>
<keyword evidence="6" id="KW-0269">Exonuclease</keyword>
<dbReference type="EC" id="5.6.2.4" evidence="12"/>
<dbReference type="InterPro" id="IPR014017">
    <property type="entry name" value="DNA_helicase_UvrD-like_C"/>
</dbReference>
<dbReference type="SUPFAM" id="SSF52540">
    <property type="entry name" value="P-loop containing nucleoside triphosphate hydrolases"/>
    <property type="match status" value="1"/>
</dbReference>
<organism evidence="15">
    <name type="scientific">marine metagenome</name>
    <dbReference type="NCBI Taxonomy" id="408172"/>
    <lineage>
        <taxon>unclassified sequences</taxon>
        <taxon>metagenomes</taxon>
        <taxon>ecological metagenomes</taxon>
    </lineage>
</organism>
<feature type="domain" description="UvrD-like helicase ATP-binding" evidence="14">
    <location>
        <begin position="1"/>
        <end position="459"/>
    </location>
</feature>
<keyword evidence="10" id="KW-0413">Isomerase</keyword>
<keyword evidence="7" id="KW-0067">ATP-binding</keyword>
<evidence type="ECO:0000256" key="3">
    <source>
        <dbReference type="ARBA" id="ARBA00022763"/>
    </source>
</evidence>
<comment type="catalytic activity">
    <reaction evidence="11">
        <text>Couples ATP hydrolysis with the unwinding of duplex DNA by translocating in the 3'-5' direction.</text>
        <dbReference type="EC" id="5.6.2.4"/>
    </reaction>
</comment>
<evidence type="ECO:0000256" key="13">
    <source>
        <dbReference type="ARBA" id="ARBA00048988"/>
    </source>
</evidence>
<dbReference type="Pfam" id="PF13361">
    <property type="entry name" value="UvrD_C"/>
    <property type="match status" value="1"/>
</dbReference>
<name>A0A381SM73_9ZZZZ</name>
<evidence type="ECO:0000256" key="11">
    <source>
        <dbReference type="ARBA" id="ARBA00034617"/>
    </source>
</evidence>
<dbReference type="EMBL" id="UINC01003304">
    <property type="protein sequence ID" value="SVA05135.1"/>
    <property type="molecule type" value="Genomic_DNA"/>
</dbReference>
<dbReference type="GO" id="GO:0005829">
    <property type="term" value="C:cytosol"/>
    <property type="evidence" value="ECO:0007669"/>
    <property type="project" value="TreeGrafter"/>
</dbReference>
<accession>A0A381SM73</accession>
<evidence type="ECO:0000256" key="12">
    <source>
        <dbReference type="ARBA" id="ARBA00034808"/>
    </source>
</evidence>
<evidence type="ECO:0000256" key="6">
    <source>
        <dbReference type="ARBA" id="ARBA00022839"/>
    </source>
</evidence>
<dbReference type="Pfam" id="PF12705">
    <property type="entry name" value="PDDEXK_1"/>
    <property type="match status" value="1"/>
</dbReference>
<evidence type="ECO:0000256" key="8">
    <source>
        <dbReference type="ARBA" id="ARBA00023125"/>
    </source>
</evidence>
<comment type="catalytic activity">
    <reaction evidence="13">
        <text>ATP + H2O = ADP + phosphate + H(+)</text>
        <dbReference type="Rhea" id="RHEA:13065"/>
        <dbReference type="ChEBI" id="CHEBI:15377"/>
        <dbReference type="ChEBI" id="CHEBI:15378"/>
        <dbReference type="ChEBI" id="CHEBI:30616"/>
        <dbReference type="ChEBI" id="CHEBI:43474"/>
        <dbReference type="ChEBI" id="CHEBI:456216"/>
        <dbReference type="EC" id="5.6.2.4"/>
    </reaction>
</comment>
<dbReference type="Gene3D" id="3.90.320.10">
    <property type="match status" value="1"/>
</dbReference>
<evidence type="ECO:0000256" key="9">
    <source>
        <dbReference type="ARBA" id="ARBA00023204"/>
    </source>
</evidence>
<dbReference type="GO" id="GO:0043138">
    <property type="term" value="F:3'-5' DNA helicase activity"/>
    <property type="evidence" value="ECO:0007669"/>
    <property type="project" value="UniProtKB-EC"/>
</dbReference>
<keyword evidence="8" id="KW-0238">DNA-binding</keyword>
<evidence type="ECO:0000313" key="15">
    <source>
        <dbReference type="EMBL" id="SVA05135.1"/>
    </source>
</evidence>
<dbReference type="GO" id="GO:0005524">
    <property type="term" value="F:ATP binding"/>
    <property type="evidence" value="ECO:0007669"/>
    <property type="project" value="UniProtKB-KW"/>
</dbReference>
<keyword evidence="4" id="KW-0378">Hydrolase</keyword>
<keyword evidence="2" id="KW-0547">Nucleotide-binding</keyword>
<keyword evidence="9" id="KW-0234">DNA repair</keyword>
<sequence length="1043" mass="116771">MIRASAGSGKTFQLTNRFIRLLLNGQAPERIIALTFTRKAAGEFFEGILTKLARAASDPEEAKRLVRGIGQAEGDFGPDDFRSALRDLVKKMNRLSLGTIDSFFHRVLGMFSPEYGLGGEFEMMSEFERKHTRLSVLETLFTRSRGDRGGQESLIESHRLATAGQERRDFVKSFTEHLNRCHELLMRVPEANRWGSPERIWPSGNPWVKQKQDLAETVNEWREMIDGAGFSAKLCNAWEKIADHLAGWVPGLSLKPASSVVFDRAIAGLDEMENGDWELPFDRKVYYPTKIFCRKLARILRHCVAWELETRLTRTKGIHSLLSAYEEVYDAQVRRAGRLTFSDLPMLLAPHEGQAVLGGGGPNQLDIEYRLDGAFDHWLLDEFQDTSTVQWRVMENLIDEVMQDPEGERTFFCVGDPKQSIYQWRGGDPTLFDRIEARYQAAASGEFETVSLDVSWRSCGAVLDLVNAVFGSPVVLQQFDENQTAADRWAATWENHQPARPRAGEDGHAMYITVEAREERWALVAHLLDRIQPIANGLNCAIIVQKNNTVREVVDFLRGALPDVPVVGESATNPGADNPLGMALLSLFRAAAHPRERFSGGHVSLTPLARLVPSDPDERQAALRSVQRDVYRRGFEPVVFGWLGLIDKSNMDPFAQWRAKQFLDLARQFDETGSRDIDEFVQFVTAQETTDASGANVVQVMTIHKAKGLTFDATIVPDVEGFRLDEVPRDTLHTHKSGDADADWILSLPSKEICEVDDQLGPALAEARSDGCYENFCKLYVGLTRASHGLYVVSTERKPTGRSSNYIRLLNETLAEGDSKPLEGAPVSAGIVFERGDFGWTEARRAEAAKPTVERVLVQAGRGHVRLPRRRASDHGAVILSGAQLFEAGGSDAISFGLAVHKVFEQVEWADDTTPARLEPFREKMPEAVAEVERCLADETLVKHLVQPEGDVQLWRESAFDVVPDNEIISGVFDRVHLFADRAEIIDFKSDRVGDYASMKKAAERYTPQMTTYRQALAKLTGMAEQKISIRLIFTHTARAVEL</sequence>
<dbReference type="PANTHER" id="PTHR11070:SF67">
    <property type="entry name" value="DNA 3'-5' HELICASE"/>
    <property type="match status" value="1"/>
</dbReference>
<dbReference type="GO" id="GO:0004527">
    <property type="term" value="F:exonuclease activity"/>
    <property type="evidence" value="ECO:0007669"/>
    <property type="project" value="UniProtKB-KW"/>
</dbReference>
<evidence type="ECO:0000256" key="2">
    <source>
        <dbReference type="ARBA" id="ARBA00022741"/>
    </source>
</evidence>
<dbReference type="InterPro" id="IPR038726">
    <property type="entry name" value="PDDEXK_AddAB-type"/>
</dbReference>
<keyword evidence="5" id="KW-0347">Helicase</keyword>
<evidence type="ECO:0000256" key="5">
    <source>
        <dbReference type="ARBA" id="ARBA00022806"/>
    </source>
</evidence>
<proteinExistence type="predicted"/>
<evidence type="ECO:0000256" key="10">
    <source>
        <dbReference type="ARBA" id="ARBA00023235"/>
    </source>
</evidence>
<dbReference type="AlphaFoldDB" id="A0A381SM73"/>
<keyword evidence="1" id="KW-0540">Nuclease</keyword>
<dbReference type="Pfam" id="PF00580">
    <property type="entry name" value="UvrD-helicase"/>
    <property type="match status" value="2"/>
</dbReference>
<reference evidence="15" key="1">
    <citation type="submission" date="2018-05" db="EMBL/GenBank/DDBJ databases">
        <authorList>
            <person name="Lanie J.A."/>
            <person name="Ng W.-L."/>
            <person name="Kazmierczak K.M."/>
            <person name="Andrzejewski T.M."/>
            <person name="Davidsen T.M."/>
            <person name="Wayne K.J."/>
            <person name="Tettelin H."/>
            <person name="Glass J.I."/>
            <person name="Rusch D."/>
            <person name="Podicherti R."/>
            <person name="Tsui H.-C.T."/>
            <person name="Winkler M.E."/>
        </authorList>
    </citation>
    <scope>NUCLEOTIDE SEQUENCE</scope>
</reference>
<dbReference type="InterPro" id="IPR014016">
    <property type="entry name" value="UvrD-like_ATP-bd"/>
</dbReference>
<dbReference type="GO" id="GO:0000725">
    <property type="term" value="P:recombinational repair"/>
    <property type="evidence" value="ECO:0007669"/>
    <property type="project" value="TreeGrafter"/>
</dbReference>
<dbReference type="Gene3D" id="3.40.50.300">
    <property type="entry name" value="P-loop containing nucleotide triphosphate hydrolases"/>
    <property type="match status" value="3"/>
</dbReference>
<dbReference type="SUPFAM" id="SSF52980">
    <property type="entry name" value="Restriction endonuclease-like"/>
    <property type="match status" value="1"/>
</dbReference>
<dbReference type="InterPro" id="IPR000212">
    <property type="entry name" value="DNA_helicase_UvrD/REP"/>
</dbReference>
<gene>
    <name evidence="15" type="ORF">METZ01_LOCUS57989</name>
</gene>
<keyword evidence="3" id="KW-0227">DNA damage</keyword>